<dbReference type="OrthoDB" id="6554712at2"/>
<dbReference type="InterPro" id="IPR042186">
    <property type="entry name" value="FimD_plug_dom"/>
</dbReference>
<keyword evidence="5 9" id="KW-0812">Transmembrane</keyword>
<dbReference type="InterPro" id="IPR000015">
    <property type="entry name" value="Fimb_usher"/>
</dbReference>
<evidence type="ECO:0000256" key="1">
    <source>
        <dbReference type="ARBA" id="ARBA00004571"/>
    </source>
</evidence>
<comment type="subcellular location">
    <subcellularLocation>
        <location evidence="1 9">Cell outer membrane</location>
        <topology evidence="1 9">Multi-pass membrane protein</topology>
    </subcellularLocation>
</comment>
<keyword evidence="9" id="KW-1029">Fimbrium biogenesis</keyword>
<evidence type="ECO:0000256" key="3">
    <source>
        <dbReference type="ARBA" id="ARBA00022448"/>
    </source>
</evidence>
<feature type="domain" description="PapC-like C-terminal" evidence="11">
    <location>
        <begin position="783"/>
        <end position="843"/>
    </location>
</feature>
<evidence type="ECO:0000313" key="13">
    <source>
        <dbReference type="EMBL" id="OTG65074.1"/>
    </source>
</evidence>
<evidence type="ECO:0000259" key="11">
    <source>
        <dbReference type="Pfam" id="PF13953"/>
    </source>
</evidence>
<dbReference type="InterPro" id="IPR037224">
    <property type="entry name" value="PapC_N_sf"/>
</dbReference>
<evidence type="ECO:0000256" key="9">
    <source>
        <dbReference type="RuleBase" id="RU003884"/>
    </source>
</evidence>
<dbReference type="Pfam" id="PF13953">
    <property type="entry name" value="PapC_C"/>
    <property type="match status" value="1"/>
</dbReference>
<feature type="signal peptide" evidence="10">
    <location>
        <begin position="1"/>
        <end position="21"/>
    </location>
</feature>
<evidence type="ECO:0000256" key="2">
    <source>
        <dbReference type="ARBA" id="ARBA00008064"/>
    </source>
</evidence>
<accession>A0A1Y3CHI6</accession>
<evidence type="ECO:0000256" key="10">
    <source>
        <dbReference type="SAM" id="SignalP"/>
    </source>
</evidence>
<organism evidence="13 14">
    <name type="scientific">Acinetobacter silvestris</name>
    <dbReference type="NCBI Taxonomy" id="1977882"/>
    <lineage>
        <taxon>Bacteria</taxon>
        <taxon>Pseudomonadati</taxon>
        <taxon>Pseudomonadota</taxon>
        <taxon>Gammaproteobacteria</taxon>
        <taxon>Moraxellales</taxon>
        <taxon>Moraxellaceae</taxon>
        <taxon>Acinetobacter</taxon>
    </lineage>
</organism>
<dbReference type="Pfam" id="PF13954">
    <property type="entry name" value="PapC_N"/>
    <property type="match status" value="1"/>
</dbReference>
<dbReference type="Gene3D" id="2.60.40.3110">
    <property type="match status" value="1"/>
</dbReference>
<dbReference type="InterPro" id="IPR018030">
    <property type="entry name" value="Fimbrial_membr_usher_CS"/>
</dbReference>
<dbReference type="InterPro" id="IPR025885">
    <property type="entry name" value="PapC_N"/>
</dbReference>
<evidence type="ECO:0000256" key="5">
    <source>
        <dbReference type="ARBA" id="ARBA00022692"/>
    </source>
</evidence>
<gene>
    <name evidence="13" type="ORF">B9T28_09780</name>
</gene>
<keyword evidence="7 9" id="KW-0472">Membrane</keyword>
<dbReference type="AlphaFoldDB" id="A0A1Y3CHI6"/>
<dbReference type="Pfam" id="PF00577">
    <property type="entry name" value="Usher"/>
    <property type="match status" value="1"/>
</dbReference>
<dbReference type="PANTHER" id="PTHR30451">
    <property type="entry name" value="OUTER MEMBRANE USHER PROTEIN"/>
    <property type="match status" value="1"/>
</dbReference>
<keyword evidence="3 9" id="KW-0813">Transport</keyword>
<evidence type="ECO:0000256" key="6">
    <source>
        <dbReference type="ARBA" id="ARBA00022729"/>
    </source>
</evidence>
<protein>
    <recommendedName>
        <fullName evidence="15">Fimbrial biogenesis outer membrane usher protein</fullName>
    </recommendedName>
</protein>
<proteinExistence type="inferred from homology"/>
<dbReference type="RefSeq" id="WP_086203796.1">
    <property type="nucleotide sequence ID" value="NZ_NEGB01000005.1"/>
</dbReference>
<dbReference type="PANTHER" id="PTHR30451:SF5">
    <property type="entry name" value="SLR0019 PROTEIN"/>
    <property type="match status" value="1"/>
</dbReference>
<dbReference type="PROSITE" id="PS01151">
    <property type="entry name" value="FIMBRIAL_USHER"/>
    <property type="match status" value="1"/>
</dbReference>
<dbReference type="InterPro" id="IPR025949">
    <property type="entry name" value="PapC-like_C"/>
</dbReference>
<dbReference type="STRING" id="1977882.B9T28_09780"/>
<dbReference type="InterPro" id="IPR043142">
    <property type="entry name" value="PapC-like_C_sf"/>
</dbReference>
<dbReference type="Proteomes" id="UP000242765">
    <property type="component" value="Unassembled WGS sequence"/>
</dbReference>
<dbReference type="Gene3D" id="2.60.40.2070">
    <property type="match status" value="1"/>
</dbReference>
<comment type="similarity">
    <text evidence="2 9">Belongs to the fimbrial export usher family.</text>
</comment>
<evidence type="ECO:0000259" key="12">
    <source>
        <dbReference type="Pfam" id="PF13954"/>
    </source>
</evidence>
<dbReference type="GO" id="GO:0009279">
    <property type="term" value="C:cell outer membrane"/>
    <property type="evidence" value="ECO:0007669"/>
    <property type="project" value="UniProtKB-SubCell"/>
</dbReference>
<evidence type="ECO:0000256" key="4">
    <source>
        <dbReference type="ARBA" id="ARBA00022452"/>
    </source>
</evidence>
<dbReference type="GO" id="GO:0009297">
    <property type="term" value="P:pilus assembly"/>
    <property type="evidence" value="ECO:0007669"/>
    <property type="project" value="InterPro"/>
</dbReference>
<evidence type="ECO:0000256" key="7">
    <source>
        <dbReference type="ARBA" id="ARBA00023136"/>
    </source>
</evidence>
<name>A0A1Y3CHI6_9GAMM</name>
<sequence>MKNFKYKHLYILMFVSFGTHASNPNNLENIQIPLDNTSTQKTVVKPVDNSIENLQAFDTSNFVFFNSNSLYGQSNRNINLKDFNVKNSIIEGMYFVQLNINQKRMVDSTVTFAKPKNKDSAILCIDQGLLNHLDLTKGVIKNLPSVNCLNVKDISSSAYYEFDESKLILNIYIPQALRTEHPDGYINPKLFDKGVNSSFISYNYNTNHNNEKNTQYLSLNGGVNLNGWYFRHQGSFDSEDSSLGTYRSNENVLHTDIVPIYSRLSLGQFSTQNYQLESLPIIGAQIASDQTMLPWLQQTYSPVIENVANSNAVVKVYQNGIKIYERTVPAGPFKITDLGSVGNGSLMVEIVENSGEIKTYTMPLQQNLNLIKPDRYNYSAALGRYHFFNKITDEIISQVNYGYGISNNLTLLGGVNASEHYKSLLLGAGISSAIGGMNFKVNSSQANIFSEKYRGDQFNFDYRYSFENKGLSLFFNTLHQSKNYLTVSNTLSKLNFDDLSASEYNNYIFTNNLKDQFSVNIMKSNFVNNTASFNLSYSNNKYWDKQKSAQQYNLSYSNVWKKLSYTLGYSQTDYSLFNTDDKTLYMSFSLPLDWKENRLFINSNIQNSRNDRNINTANMNLSGTLGNQNNFNYGIGLSNTYQNSDAETSLQAYANYMLPKITLGATAYTYDNHQQYSLSARGALVAHQFGLTPVNSLSDTYTIVHVENGKGAKVNNAWGVKLDRFGNAIYPANSAYSENDISINPQDLPIDVVLDSNQVKVIPRKFSSTLATFNAKKTSNILLRISTGKEIKLPIGSRVLNQSGTFVGILGQSNQVILENRNDIFEQPLTVEWGSEMNESCNVPPISSPKTKKDKKNYQFEILSVECH</sequence>
<keyword evidence="8 9" id="KW-0998">Cell outer membrane</keyword>
<feature type="chain" id="PRO_5011000618" description="Fimbrial biogenesis outer membrane usher protein" evidence="10">
    <location>
        <begin position="22"/>
        <end position="868"/>
    </location>
</feature>
<comment type="caution">
    <text evidence="13">The sequence shown here is derived from an EMBL/GenBank/DDBJ whole genome shotgun (WGS) entry which is preliminary data.</text>
</comment>
<keyword evidence="4" id="KW-1134">Transmembrane beta strand</keyword>
<keyword evidence="14" id="KW-1185">Reference proteome</keyword>
<keyword evidence="6 10" id="KW-0732">Signal</keyword>
<evidence type="ECO:0000256" key="8">
    <source>
        <dbReference type="ARBA" id="ARBA00023237"/>
    </source>
</evidence>
<dbReference type="Gene3D" id="3.10.20.410">
    <property type="match status" value="1"/>
</dbReference>
<dbReference type="EMBL" id="NEGB01000005">
    <property type="protein sequence ID" value="OTG65074.1"/>
    <property type="molecule type" value="Genomic_DNA"/>
</dbReference>
<dbReference type="SUPFAM" id="SSF141729">
    <property type="entry name" value="FimD N-terminal domain-like"/>
    <property type="match status" value="1"/>
</dbReference>
<evidence type="ECO:0008006" key="15">
    <source>
        <dbReference type="Google" id="ProtNLM"/>
    </source>
</evidence>
<dbReference type="Gene3D" id="2.60.40.2610">
    <property type="entry name" value="Outer membrane usher protein FimD, plug domain"/>
    <property type="match status" value="1"/>
</dbReference>
<feature type="domain" description="PapC N-terminal" evidence="12">
    <location>
        <begin position="65"/>
        <end position="205"/>
    </location>
</feature>
<evidence type="ECO:0000313" key="14">
    <source>
        <dbReference type="Proteomes" id="UP000242765"/>
    </source>
</evidence>
<reference evidence="13 14" key="1">
    <citation type="submission" date="2017-04" db="EMBL/GenBank/DDBJ databases">
        <title>High diversity of culturable Acinetobacter species in natural soil and water ecosystems.</title>
        <authorList>
            <person name="Nemec A."/>
            <person name="Radolfova-Krizova L."/>
        </authorList>
    </citation>
    <scope>NUCLEOTIDE SEQUENCE [LARGE SCALE GENOMIC DNA]</scope>
    <source>
        <strain evidence="13 14">ANC 4999</strain>
    </source>
</reference>
<dbReference type="GO" id="GO:0015473">
    <property type="term" value="F:fimbrial usher porin activity"/>
    <property type="evidence" value="ECO:0007669"/>
    <property type="project" value="InterPro"/>
</dbReference>